<keyword evidence="5" id="KW-0808">Transferase</keyword>
<dbReference type="CDD" id="cd07030">
    <property type="entry name" value="RNAP_D"/>
    <property type="match status" value="1"/>
</dbReference>
<name>B8GEG5_METPE</name>
<dbReference type="eggNOG" id="arCOG04241">
    <property type="taxonomic scope" value="Archaea"/>
</dbReference>
<dbReference type="HAMAP" id="MF_00320">
    <property type="entry name" value="RNApol_arch_Rpo3"/>
    <property type="match status" value="1"/>
</dbReference>
<dbReference type="Pfam" id="PF01000">
    <property type="entry name" value="RNA_pol_A_bac"/>
    <property type="match status" value="1"/>
</dbReference>
<evidence type="ECO:0000256" key="1">
    <source>
        <dbReference type="ARBA" id="ARBA00022478"/>
    </source>
</evidence>
<dbReference type="InterPro" id="IPR036643">
    <property type="entry name" value="RNApol_insert_sf"/>
</dbReference>
<dbReference type="InterPro" id="IPR050518">
    <property type="entry name" value="Rpo3/RPB3_RNA_Pol_subunit"/>
</dbReference>
<dbReference type="Gene3D" id="2.170.120.12">
    <property type="entry name" value="DNA-directed RNA polymerase, insert domain"/>
    <property type="match status" value="1"/>
</dbReference>
<dbReference type="OrthoDB" id="84933at2157"/>
<dbReference type="STRING" id="521011.Mpal_2385"/>
<dbReference type="NCBIfam" id="NF001988">
    <property type="entry name" value="PRK00783.1"/>
    <property type="match status" value="1"/>
</dbReference>
<keyword evidence="5" id="KW-0548">Nucleotidyltransferase</keyword>
<keyword evidence="3 5" id="KW-0804">Transcription</keyword>
<accession>B8GEG5</accession>
<evidence type="ECO:0000313" key="7">
    <source>
        <dbReference type="EMBL" id="ACL17666.1"/>
    </source>
</evidence>
<comment type="similarity">
    <text evidence="4 5">Belongs to the archaeal Rpo3/eukaryotic RPB3 RNA polymerase subunit family.</text>
</comment>
<dbReference type="Proteomes" id="UP000002457">
    <property type="component" value="Chromosome"/>
</dbReference>
<dbReference type="EC" id="2.7.7.6" evidence="5"/>
<dbReference type="GO" id="GO:0046872">
    <property type="term" value="F:metal ion binding"/>
    <property type="evidence" value="ECO:0007669"/>
    <property type="project" value="UniProtKB-KW"/>
</dbReference>
<dbReference type="GeneID" id="7272107"/>
<dbReference type="PANTHER" id="PTHR11800">
    <property type="entry name" value="DNA-DIRECTED RNA POLYMERASE"/>
    <property type="match status" value="1"/>
</dbReference>
<dbReference type="InterPro" id="IPR017900">
    <property type="entry name" value="4Fe4S_Fe_S_CS"/>
</dbReference>
<keyword evidence="5" id="KW-0408">Iron</keyword>
<dbReference type="SUPFAM" id="SSF55257">
    <property type="entry name" value="RBP11-like subunits of RNA polymerase"/>
    <property type="match status" value="1"/>
</dbReference>
<protein>
    <recommendedName>
        <fullName evidence="5">DNA-directed RNA polymerase subunit Rpo3</fullName>
        <ecNumber evidence="5">2.7.7.6</ecNumber>
    </recommendedName>
    <alternativeName>
        <fullName evidence="5">DNA-directed RNA polymerase subunit D</fullName>
    </alternativeName>
</protein>
<dbReference type="AlphaFoldDB" id="B8GEG5"/>
<evidence type="ECO:0000256" key="3">
    <source>
        <dbReference type="ARBA" id="ARBA00023163"/>
    </source>
</evidence>
<dbReference type="InterPro" id="IPR017896">
    <property type="entry name" value="4Fe4S_Fe-S-bd"/>
</dbReference>
<dbReference type="Gene3D" id="3.30.70.3110">
    <property type="match status" value="1"/>
</dbReference>
<comment type="cofactor">
    <cofactor evidence="5">
        <name>[3Fe-4S] cluster</name>
        <dbReference type="ChEBI" id="CHEBI:21137"/>
    </cofactor>
    <text evidence="5">Binds 1 [3Fe-4S] cluster.</text>
</comment>
<evidence type="ECO:0000256" key="2">
    <source>
        <dbReference type="ARBA" id="ARBA00022490"/>
    </source>
</evidence>
<dbReference type="Pfam" id="PF01193">
    <property type="entry name" value="RNA_pol_L"/>
    <property type="match status" value="1"/>
</dbReference>
<dbReference type="GO" id="GO:0016491">
    <property type="term" value="F:oxidoreductase activity"/>
    <property type="evidence" value="ECO:0007669"/>
    <property type="project" value="UniProtKB-ARBA"/>
</dbReference>
<feature type="binding site" evidence="5">
    <location>
        <position position="206"/>
    </location>
    <ligand>
        <name>[3Fe-4S] cluster</name>
        <dbReference type="ChEBI" id="CHEBI:21137"/>
    </ligand>
</feature>
<dbReference type="GO" id="GO:0003899">
    <property type="term" value="F:DNA-directed RNA polymerase activity"/>
    <property type="evidence" value="ECO:0007669"/>
    <property type="project" value="UniProtKB-UniRule"/>
</dbReference>
<dbReference type="InterPro" id="IPR036603">
    <property type="entry name" value="RBP11-like"/>
</dbReference>
<keyword evidence="5" id="KW-0003">3Fe-4S</keyword>
<dbReference type="SMART" id="SM00662">
    <property type="entry name" value="RPOLD"/>
    <property type="match status" value="1"/>
</dbReference>
<evidence type="ECO:0000256" key="4">
    <source>
        <dbReference type="ARBA" id="ARBA00025804"/>
    </source>
</evidence>
<dbReference type="InterPro" id="IPR011262">
    <property type="entry name" value="DNA-dir_RNA_pol_insert"/>
</dbReference>
<comment type="subcellular location">
    <subcellularLocation>
        <location evidence="5">Cytoplasm</location>
    </subcellularLocation>
</comment>
<dbReference type="InterPro" id="IPR011263">
    <property type="entry name" value="DNA-dir_RNA_pol_RpoA/D/Rpb3"/>
</dbReference>
<comment type="subunit">
    <text evidence="5">Part of the RNA polymerase complex.</text>
</comment>
<evidence type="ECO:0000313" key="8">
    <source>
        <dbReference type="Proteomes" id="UP000002457"/>
    </source>
</evidence>
<dbReference type="GO" id="GO:0006351">
    <property type="term" value="P:DNA-templated transcription"/>
    <property type="evidence" value="ECO:0007669"/>
    <property type="project" value="UniProtKB-UniRule"/>
</dbReference>
<dbReference type="RefSeq" id="WP_012618985.1">
    <property type="nucleotide sequence ID" value="NC_011832.1"/>
</dbReference>
<comment type="function">
    <text evidence="5">DNA-dependent RNA polymerase (RNAP) catalyzes the transcription of DNA into RNA using the four ribonucleoside triphosphates as substrates.</text>
</comment>
<evidence type="ECO:0000256" key="5">
    <source>
        <dbReference type="HAMAP-Rule" id="MF_00320"/>
    </source>
</evidence>
<feature type="domain" description="4Fe-4S ferredoxin-type" evidence="6">
    <location>
        <begin position="161"/>
        <end position="191"/>
    </location>
</feature>
<feature type="binding site" evidence="5">
    <location>
        <position position="209"/>
    </location>
    <ligand>
        <name>[3Fe-4S] cluster</name>
        <dbReference type="ChEBI" id="CHEBI:21137"/>
    </ligand>
</feature>
<sequence>MDLVFSRLDNTVARYTLTGVSPSFINAIRRAMCSEVPKLAIEDIKIYDNTSALFDEMLAHRIGLVPLKTNSDLYVSADRCTCEGAGCDRCSTMYTLSVEGPGMVYSRDLIPSDPEAVPVDEKIPIVKLEKGQKVVIEARAEMNLGKVHAKWQPTINCGYKNYPVITVETHCDACGTCVDQCPRDVLVLKGGVLTVEEGKLESCSLCKLCEKACLSTGIGDEPGIRISDDATRFIGVVESDGSLPVRTIIRQSLLYLKNESNELAEKLQEISEG</sequence>
<comment type="catalytic activity">
    <reaction evidence="5">
        <text>RNA(n) + a ribonucleoside 5'-triphosphate = RNA(n+1) + diphosphate</text>
        <dbReference type="Rhea" id="RHEA:21248"/>
        <dbReference type="Rhea" id="RHEA-COMP:14527"/>
        <dbReference type="Rhea" id="RHEA-COMP:17342"/>
        <dbReference type="ChEBI" id="CHEBI:33019"/>
        <dbReference type="ChEBI" id="CHEBI:61557"/>
        <dbReference type="ChEBI" id="CHEBI:140395"/>
        <dbReference type="EC" id="2.7.7.6"/>
    </reaction>
</comment>
<keyword evidence="2 5" id="KW-0963">Cytoplasm</keyword>
<dbReference type="GO" id="GO:0003677">
    <property type="term" value="F:DNA binding"/>
    <property type="evidence" value="ECO:0007669"/>
    <property type="project" value="UniProtKB-UniRule"/>
</dbReference>
<keyword evidence="5" id="KW-0479">Metal-binding</keyword>
<evidence type="ECO:0000259" key="6">
    <source>
        <dbReference type="PROSITE" id="PS51379"/>
    </source>
</evidence>
<organism evidence="7 8">
    <name type="scientific">Methanosphaerula palustris (strain ATCC BAA-1556 / DSM 19958 / E1-9c)</name>
    <dbReference type="NCBI Taxonomy" id="521011"/>
    <lineage>
        <taxon>Archaea</taxon>
        <taxon>Methanobacteriati</taxon>
        <taxon>Methanobacteriota</taxon>
        <taxon>Stenosarchaea group</taxon>
        <taxon>Methanomicrobia</taxon>
        <taxon>Methanomicrobiales</taxon>
        <taxon>Methanoregulaceae</taxon>
        <taxon>Methanosphaerula</taxon>
    </lineage>
</organism>
<dbReference type="GO" id="GO:0005737">
    <property type="term" value="C:cytoplasm"/>
    <property type="evidence" value="ECO:0007669"/>
    <property type="project" value="UniProtKB-SubCell"/>
</dbReference>
<dbReference type="GO" id="GO:0046983">
    <property type="term" value="F:protein dimerization activity"/>
    <property type="evidence" value="ECO:0007669"/>
    <property type="project" value="InterPro"/>
</dbReference>
<dbReference type="PROSITE" id="PS51379">
    <property type="entry name" value="4FE4S_FER_2"/>
    <property type="match status" value="1"/>
</dbReference>
<dbReference type="KEGG" id="mpl:Mpal_2385"/>
<dbReference type="PROSITE" id="PS00198">
    <property type="entry name" value="4FE4S_FER_1"/>
    <property type="match status" value="1"/>
</dbReference>
<reference evidence="7 8" key="1">
    <citation type="journal article" date="2015" name="Genome Announc.">
        <title>Complete Genome Sequence of Methanosphaerula palustris E1-9CT, a Hydrogenotrophic Methanogen Isolated from a Minerotrophic Fen Peatland.</title>
        <authorList>
            <person name="Cadillo-Quiroz H."/>
            <person name="Browne P."/>
            <person name="Kyrpides N."/>
            <person name="Woyke T."/>
            <person name="Goodwin L."/>
            <person name="Detter C."/>
            <person name="Yavitt J.B."/>
            <person name="Zinder S.H."/>
        </authorList>
    </citation>
    <scope>NUCLEOTIDE SEQUENCE [LARGE SCALE GENOMIC DNA]</scope>
    <source>
        <strain evidence="8">ATCC BAA-1556 / DSM 19958 / E1-9c</strain>
    </source>
</reference>
<feature type="binding site" evidence="5">
    <location>
        <position position="203"/>
    </location>
    <ligand>
        <name>[3Fe-4S] cluster</name>
        <dbReference type="ChEBI" id="CHEBI:21137"/>
    </ligand>
</feature>
<dbReference type="GO" id="GO:0000428">
    <property type="term" value="C:DNA-directed RNA polymerase complex"/>
    <property type="evidence" value="ECO:0007669"/>
    <property type="project" value="UniProtKB-KW"/>
</dbReference>
<keyword evidence="8" id="KW-1185">Reference proteome</keyword>
<dbReference type="Gene3D" id="3.30.1360.10">
    <property type="entry name" value="RNA polymerase, RBP11-like subunit"/>
    <property type="match status" value="1"/>
</dbReference>
<dbReference type="InterPro" id="IPR022842">
    <property type="entry name" value="RNAP_Rpo3/Rpb3/RPAC1"/>
</dbReference>
<dbReference type="EMBL" id="CP001338">
    <property type="protein sequence ID" value="ACL17666.1"/>
    <property type="molecule type" value="Genomic_DNA"/>
</dbReference>
<keyword evidence="5" id="KW-0411">Iron-sulfur</keyword>
<dbReference type="PANTHER" id="PTHR11800:SF2">
    <property type="entry name" value="DNA-DIRECTED RNA POLYMERASE II SUBUNIT RPB3"/>
    <property type="match status" value="1"/>
</dbReference>
<dbReference type="SUPFAM" id="SSF56553">
    <property type="entry name" value="Insert subdomain of RNA polymerase alpha subunit"/>
    <property type="match status" value="1"/>
</dbReference>
<proteinExistence type="inferred from homology"/>
<dbReference type="HOGENOM" id="CLU_038421_3_1_2"/>
<gene>
    <name evidence="5" type="primary">rpo3</name>
    <name evidence="5" type="synonym">rpoD</name>
    <name evidence="7" type="ordered locus">Mpal_2385</name>
</gene>
<keyword evidence="1 5" id="KW-0240">DNA-directed RNA polymerase</keyword>
<dbReference type="GO" id="GO:0051538">
    <property type="term" value="F:3 iron, 4 sulfur cluster binding"/>
    <property type="evidence" value="ECO:0007669"/>
    <property type="project" value="UniProtKB-KW"/>
</dbReference>